<name>A0A916VSC5_9RHOB</name>
<evidence type="ECO:0000313" key="5">
    <source>
        <dbReference type="Proteomes" id="UP000628017"/>
    </source>
</evidence>
<feature type="domain" description="ASPIC/UnbV" evidence="3">
    <location>
        <begin position="441"/>
        <end position="505"/>
    </location>
</feature>
<dbReference type="SUPFAM" id="SSF69318">
    <property type="entry name" value="Integrin alpha N-terminal domain"/>
    <property type="match status" value="1"/>
</dbReference>
<dbReference type="InterPro" id="IPR013517">
    <property type="entry name" value="FG-GAP"/>
</dbReference>
<dbReference type="InterPro" id="IPR028994">
    <property type="entry name" value="Integrin_alpha_N"/>
</dbReference>
<feature type="chain" id="PRO_5037572286" description="ASPIC/UnbV domain-containing protein" evidence="2">
    <location>
        <begin position="25"/>
        <end position="520"/>
    </location>
</feature>
<dbReference type="AlphaFoldDB" id="A0A916VSC5"/>
<dbReference type="PANTHER" id="PTHR16026">
    <property type="entry name" value="CARTILAGE ACIDIC PROTEIN 1"/>
    <property type="match status" value="1"/>
</dbReference>
<dbReference type="Pfam" id="PF13517">
    <property type="entry name" value="FG-GAP_3"/>
    <property type="match status" value="2"/>
</dbReference>
<evidence type="ECO:0000313" key="4">
    <source>
        <dbReference type="EMBL" id="GGA27855.1"/>
    </source>
</evidence>
<proteinExistence type="predicted"/>
<comment type="caution">
    <text evidence="4">The sequence shown here is derived from an EMBL/GenBank/DDBJ whole genome shotgun (WGS) entry which is preliminary data.</text>
</comment>
<accession>A0A916VSC5</accession>
<dbReference type="InterPro" id="IPR027039">
    <property type="entry name" value="Crtac1"/>
</dbReference>
<dbReference type="Pfam" id="PF07593">
    <property type="entry name" value="UnbV_ASPIC"/>
    <property type="match status" value="1"/>
</dbReference>
<protein>
    <recommendedName>
        <fullName evidence="3">ASPIC/UnbV domain-containing protein</fullName>
    </recommendedName>
</protein>
<keyword evidence="5" id="KW-1185">Reference proteome</keyword>
<feature type="signal peptide" evidence="2">
    <location>
        <begin position="1"/>
        <end position="24"/>
    </location>
</feature>
<gene>
    <name evidence="4" type="ORF">GCM10011498_31120</name>
</gene>
<keyword evidence="1 2" id="KW-0732">Signal</keyword>
<dbReference type="InterPro" id="IPR011519">
    <property type="entry name" value="UnbV_ASPIC"/>
</dbReference>
<evidence type="ECO:0000256" key="2">
    <source>
        <dbReference type="SAM" id="SignalP"/>
    </source>
</evidence>
<reference evidence="4" key="2">
    <citation type="submission" date="2020-09" db="EMBL/GenBank/DDBJ databases">
        <authorList>
            <person name="Sun Q."/>
            <person name="Zhou Y."/>
        </authorList>
    </citation>
    <scope>NUCLEOTIDE SEQUENCE</scope>
    <source>
        <strain evidence="4">CGMCC 1.15880</strain>
    </source>
</reference>
<dbReference type="Gene3D" id="2.130.10.130">
    <property type="entry name" value="Integrin alpha, N-terminal"/>
    <property type="match status" value="1"/>
</dbReference>
<reference evidence="4" key="1">
    <citation type="journal article" date="2014" name="Int. J. Syst. Evol. Microbiol.">
        <title>Complete genome sequence of Corynebacterium casei LMG S-19264T (=DSM 44701T), isolated from a smear-ripened cheese.</title>
        <authorList>
            <consortium name="US DOE Joint Genome Institute (JGI-PGF)"/>
            <person name="Walter F."/>
            <person name="Albersmeier A."/>
            <person name="Kalinowski J."/>
            <person name="Ruckert C."/>
        </authorList>
    </citation>
    <scope>NUCLEOTIDE SEQUENCE</scope>
    <source>
        <strain evidence="4">CGMCC 1.15880</strain>
    </source>
</reference>
<sequence length="520" mass="56151">MQLCVPVRPELLILLALVAAPVASDPVFRPVTVPAHIYAGGWEHFVGGGVAVLDCDQDGYPDLYVAGGQNPARLLRNTTAVQGTLGFVPLPLIAAEMTDVTGAYPLDINSDGWDDLVVLRVGENYLLQGGPDCAFTPFEDLSFQDVPAWTTAFSATWESGAELPTLAFGNYVDRQDPSGPFEACDTNYLYRPEGGSYGAPIPLTPGLCPLSMLFSDWSRSGRADLRFSNDRHYYVKDGQEQLLQMAEIPRFYTGADGWQAHKLWGMGIASRDLTGDGLPDVMMTSMGDQRLQIQDGDGTQPRFVDARYDLGTTAHRPFIGGDGRPSTGWHVQFGDVQNDGRDDIFIAKGNVEQMPGLAMQDPNNLLVQDENGTFTETAEAAGVASLHRGRGGALVDLDRDGLLDLVVVNRRVPLEIYRNETAKAGRWTSLRLSQAGANKDAVGAWIEVKAGRALHSREITVGGGHAGGQRVPEHFGLGTEAAFSLRVIWPDGTTSDWTTLSSDAAYVIRADGTRLAVAPD</sequence>
<organism evidence="4 5">
    <name type="scientific">Neptunicoccus cionae</name>
    <dbReference type="NCBI Taxonomy" id="2035344"/>
    <lineage>
        <taxon>Bacteria</taxon>
        <taxon>Pseudomonadati</taxon>
        <taxon>Pseudomonadota</taxon>
        <taxon>Alphaproteobacteria</taxon>
        <taxon>Rhodobacterales</taxon>
        <taxon>Paracoccaceae</taxon>
        <taxon>Neptunicoccus</taxon>
    </lineage>
</organism>
<dbReference type="Proteomes" id="UP000628017">
    <property type="component" value="Unassembled WGS sequence"/>
</dbReference>
<evidence type="ECO:0000256" key="1">
    <source>
        <dbReference type="ARBA" id="ARBA00022729"/>
    </source>
</evidence>
<dbReference type="EMBL" id="BMKA01000005">
    <property type="protein sequence ID" value="GGA27855.1"/>
    <property type="molecule type" value="Genomic_DNA"/>
</dbReference>
<evidence type="ECO:0000259" key="3">
    <source>
        <dbReference type="Pfam" id="PF07593"/>
    </source>
</evidence>
<dbReference type="PANTHER" id="PTHR16026:SF0">
    <property type="entry name" value="CARTILAGE ACIDIC PROTEIN 1"/>
    <property type="match status" value="1"/>
</dbReference>